<sequence>MTVMPDLPLALEALDLSPAFLEVAACPACHSRFALDFDSGELVCSSPSCGLAFLVRDGVPDLRLDAARKRESCQAVNTEDTEAFEPTHRHETRPQ</sequence>
<comment type="caution">
    <text evidence="2">The sequence shown here is derived from an EMBL/GenBank/DDBJ whole genome shotgun (WGS) entry which is preliminary data.</text>
</comment>
<accession>A0ABP2K2M1</accession>
<gene>
    <name evidence="2" type="ORF">HMPREF9607_02815</name>
</gene>
<feature type="region of interest" description="Disordered" evidence="1">
    <location>
        <begin position="75"/>
        <end position="95"/>
    </location>
</feature>
<reference evidence="2" key="1">
    <citation type="submission" date="2010-08" db="EMBL/GenBank/DDBJ databases">
        <authorList>
            <person name="Weinstock G."/>
            <person name="Sodergren E."/>
            <person name="Clifton S."/>
            <person name="Fulton L."/>
            <person name="Fulton B."/>
            <person name="Courtney L."/>
            <person name="Fronick C."/>
            <person name="Harrison M."/>
            <person name="Strong C."/>
            <person name="Farmer C."/>
            <person name="Delahaunty K."/>
            <person name="Markovic C."/>
            <person name="Hall O."/>
            <person name="Minx P."/>
            <person name="Tomlinson C."/>
            <person name="Mitreva M."/>
            <person name="Hou S."/>
            <person name="Chen J."/>
            <person name="Wollam A."/>
            <person name="Pepin K.H."/>
            <person name="Johnson M."/>
            <person name="Bhonagiri V."/>
            <person name="Zhang X."/>
            <person name="Suruliraj S."/>
            <person name="Warren W."/>
            <person name="Chinwalla A."/>
            <person name="Mardis E.R."/>
            <person name="Wilson R.K."/>
        </authorList>
    </citation>
    <scope>NUCLEOTIDE SEQUENCE [LARGE SCALE GENOMIC DNA]</scope>
    <source>
        <strain evidence="2">HL044PA1</strain>
    </source>
</reference>
<proteinExistence type="predicted"/>
<evidence type="ECO:0000256" key="1">
    <source>
        <dbReference type="SAM" id="MobiDB-lite"/>
    </source>
</evidence>
<evidence type="ECO:0000313" key="3">
    <source>
        <dbReference type="Proteomes" id="UP000003179"/>
    </source>
</evidence>
<evidence type="ECO:0000313" key="2">
    <source>
        <dbReference type="EMBL" id="EFS90976.1"/>
    </source>
</evidence>
<dbReference type="SUPFAM" id="SSF158997">
    <property type="entry name" value="Trm112p-like"/>
    <property type="match status" value="1"/>
</dbReference>
<organism evidence="2 3">
    <name type="scientific">Cutibacterium modestum HL044PA1</name>
    <dbReference type="NCBI Taxonomy" id="765109"/>
    <lineage>
        <taxon>Bacteria</taxon>
        <taxon>Bacillati</taxon>
        <taxon>Actinomycetota</taxon>
        <taxon>Actinomycetes</taxon>
        <taxon>Propionibacteriales</taxon>
        <taxon>Propionibacteriaceae</taxon>
        <taxon>Cutibacterium</taxon>
        <taxon>Cutibacterium modestum</taxon>
    </lineage>
</organism>
<keyword evidence="3" id="KW-1185">Reference proteome</keyword>
<evidence type="ECO:0008006" key="4">
    <source>
        <dbReference type="Google" id="ProtNLM"/>
    </source>
</evidence>
<dbReference type="Gene3D" id="2.20.25.10">
    <property type="match status" value="1"/>
</dbReference>
<feature type="compositionally biased region" description="Basic and acidic residues" evidence="1">
    <location>
        <begin position="85"/>
        <end position="95"/>
    </location>
</feature>
<dbReference type="EMBL" id="ADZU01000044">
    <property type="protein sequence ID" value="EFS90976.1"/>
    <property type="molecule type" value="Genomic_DNA"/>
</dbReference>
<dbReference type="Pfam" id="PF03966">
    <property type="entry name" value="Trm112p"/>
    <property type="match status" value="1"/>
</dbReference>
<dbReference type="Proteomes" id="UP000003179">
    <property type="component" value="Unassembled WGS sequence"/>
</dbReference>
<protein>
    <recommendedName>
        <fullName evidence="4">Trm112 family protein</fullName>
    </recommendedName>
</protein>
<dbReference type="InterPro" id="IPR005651">
    <property type="entry name" value="Trm112-like"/>
</dbReference>
<name>A0ABP2K2M1_9ACTN</name>